<proteinExistence type="inferred from homology"/>
<dbReference type="InterPro" id="IPR025101">
    <property type="entry name" value="DUF4012"/>
</dbReference>
<evidence type="ECO:0000256" key="2">
    <source>
        <dbReference type="SAM" id="Phobius"/>
    </source>
</evidence>
<evidence type="ECO:0000259" key="3">
    <source>
        <dbReference type="Pfam" id="PF01370"/>
    </source>
</evidence>
<dbReference type="AlphaFoldDB" id="A0A1F4UK75"/>
<dbReference type="SUPFAM" id="SSF51735">
    <property type="entry name" value="NAD(P)-binding Rossmann-fold domains"/>
    <property type="match status" value="1"/>
</dbReference>
<gene>
    <name evidence="4" type="ORF">A3J98_02380</name>
</gene>
<sequence length="1000" mass="114683">MSNQDLSKIKGQTPVSIIVHGGNYISYLLAKTLLEQGSHVVIIDKYTNSSKQYFTQLKKTGKVSFIDFKGLKSFYEKIARIDYLYYMLGEKTQETTRIDSKDFLAETDYLNTSLNAANKYKAKISLITSLRLNRELSNRINNQQDGKTKPYSPLELQRYGENYAAEFVDKTKANLRIIRLGTVVGKGVSEIRDKILHKLLTDATQKHQIEIEGEGLEIHNLIHESDAIYGILKLTFSDETKGEVVSLCNKNDYTTLSLAYKLLELDVESRAIKFIERDDTSTILQDLYVPAPNAQQFGWKQNISLEESIVGQIQAYYESSDKKWEVDKTKGKREDRKQSDISNVSKTKLGLFVHSLLSPFKALSQPDKLFHSINYFKIFRTLFLSLIAFFLIYFLIAPLIGISLGGYLIYSKGSVLRESVNNLDFEKIQEHTDSISRNTLRVESNFNRIYWIFKVTNTRDTYKNLDQIVQGTKYIGEGIHDLVISLRPLGEYLKDFEPSIALDRDTQSIKEYSQYLKATDDNRYVLREGIYKMSLAQNLITSVDTRKVPNVIKDFVIEYKDLITQINNTVKPLEKVSQFIPDILGVNERQRYLILLQDNGELRSTGGWISSYGVIAIEGGQIREMFVDDIYGAQTALNLQGHSYKTPSSLLRAFKDTPYSFPLVNWDPNLDNVLLSSEQFIYDLEKGNDLDGVIVVDTVLIQKLLDKWGGVEVPGENELVTSENLYSKIFENTQGDSPSANRKSVFLTDLFDVVLKKVFSSKMDGYKEIYEIFSSSLDEKHMSFTFKNSTARGYADDNGWDGNLDSKFNSAPINIDWNWGLNKANLYIKKNHTLDIDIKDESAIEYKYQIGIQNDSTKDVYPEGEYVNYLRVYIPYNATVTGIKGFDGNKYDVYEENGYKIIGGWFNTPINETKLLEIKYRIVKDSNSTNFFLTKTDTHYEMDIDIYKQPGSKKDAYNISINYPTAWNIESSENLTRIESSINGRFELSSDKNFFISWQR</sequence>
<dbReference type="Proteomes" id="UP000178631">
    <property type="component" value="Unassembled WGS sequence"/>
</dbReference>
<organism evidence="4 5">
    <name type="scientific">candidate division WS6 bacterium RIFOXYC1_FULL_33_10</name>
    <dbReference type="NCBI Taxonomy" id="1802606"/>
    <lineage>
        <taxon>Bacteria</taxon>
        <taxon>Candidatus Dojkabacteria</taxon>
    </lineage>
</organism>
<accession>A0A1F4UK75</accession>
<evidence type="ECO:0000256" key="1">
    <source>
        <dbReference type="ARBA" id="ARBA00007637"/>
    </source>
</evidence>
<dbReference type="Gene3D" id="3.90.25.10">
    <property type="entry name" value="UDP-galactose 4-epimerase, domain 1"/>
    <property type="match status" value="1"/>
</dbReference>
<comment type="caution">
    <text evidence="4">The sequence shown here is derived from an EMBL/GenBank/DDBJ whole genome shotgun (WGS) entry which is preliminary data.</text>
</comment>
<dbReference type="Pfam" id="PF13196">
    <property type="entry name" value="DUF4012"/>
    <property type="match status" value="1"/>
</dbReference>
<evidence type="ECO:0000313" key="5">
    <source>
        <dbReference type="Proteomes" id="UP000178631"/>
    </source>
</evidence>
<name>A0A1F4UK75_9BACT</name>
<dbReference type="Gene3D" id="3.40.50.720">
    <property type="entry name" value="NAD(P)-binding Rossmann-like Domain"/>
    <property type="match status" value="1"/>
</dbReference>
<keyword evidence="2" id="KW-0812">Transmembrane</keyword>
<feature type="transmembrane region" description="Helical" evidence="2">
    <location>
        <begin position="382"/>
        <end position="410"/>
    </location>
</feature>
<comment type="similarity">
    <text evidence="1">Belongs to the NAD(P)-dependent epimerase/dehydratase family.</text>
</comment>
<dbReference type="PANTHER" id="PTHR43000">
    <property type="entry name" value="DTDP-D-GLUCOSE 4,6-DEHYDRATASE-RELATED"/>
    <property type="match status" value="1"/>
</dbReference>
<keyword evidence="2" id="KW-1133">Transmembrane helix</keyword>
<dbReference type="EMBL" id="MEUP01000080">
    <property type="protein sequence ID" value="OGC45316.1"/>
    <property type="molecule type" value="Genomic_DNA"/>
</dbReference>
<dbReference type="InterPro" id="IPR036291">
    <property type="entry name" value="NAD(P)-bd_dom_sf"/>
</dbReference>
<dbReference type="Pfam" id="PF01370">
    <property type="entry name" value="Epimerase"/>
    <property type="match status" value="1"/>
</dbReference>
<dbReference type="InterPro" id="IPR001509">
    <property type="entry name" value="Epimerase_deHydtase"/>
</dbReference>
<feature type="domain" description="NAD-dependent epimerase/dehydratase" evidence="3">
    <location>
        <begin position="24"/>
        <end position="237"/>
    </location>
</feature>
<protein>
    <recommendedName>
        <fullName evidence="3">NAD-dependent epimerase/dehydratase domain-containing protein</fullName>
    </recommendedName>
</protein>
<reference evidence="4 5" key="1">
    <citation type="journal article" date="2016" name="Nat. Commun.">
        <title>Thousands of microbial genomes shed light on interconnected biogeochemical processes in an aquifer system.</title>
        <authorList>
            <person name="Anantharaman K."/>
            <person name="Brown C.T."/>
            <person name="Hug L.A."/>
            <person name="Sharon I."/>
            <person name="Castelle C.J."/>
            <person name="Probst A.J."/>
            <person name="Thomas B.C."/>
            <person name="Singh A."/>
            <person name="Wilkins M.J."/>
            <person name="Karaoz U."/>
            <person name="Brodie E.L."/>
            <person name="Williams K.H."/>
            <person name="Hubbard S.S."/>
            <person name="Banfield J.F."/>
        </authorList>
    </citation>
    <scope>NUCLEOTIDE SEQUENCE [LARGE SCALE GENOMIC DNA]</scope>
</reference>
<keyword evidence="2" id="KW-0472">Membrane</keyword>
<evidence type="ECO:0000313" key="4">
    <source>
        <dbReference type="EMBL" id="OGC45316.1"/>
    </source>
</evidence>